<evidence type="ECO:0000313" key="7">
    <source>
        <dbReference type="Proteomes" id="UP000054270"/>
    </source>
</evidence>
<name>A0A0D2Q4U6_HYPSF</name>
<dbReference type="InterPro" id="IPR058518">
    <property type="entry name" value="DUF8205"/>
</dbReference>
<dbReference type="Pfam" id="PF26632">
    <property type="entry name" value="DUF8205"/>
    <property type="match status" value="1"/>
</dbReference>
<dbReference type="PROSITE" id="PS50865">
    <property type="entry name" value="ZF_MYND_2"/>
    <property type="match status" value="1"/>
</dbReference>
<keyword evidence="1" id="KW-0479">Metal-binding</keyword>
<dbReference type="AlphaFoldDB" id="A0A0D2Q4U6"/>
<accession>A0A0D2Q4U6</accession>
<evidence type="ECO:0000259" key="5">
    <source>
        <dbReference type="PROSITE" id="PS50865"/>
    </source>
</evidence>
<dbReference type="InterPro" id="IPR002893">
    <property type="entry name" value="Znf_MYND"/>
</dbReference>
<dbReference type="Pfam" id="PF01753">
    <property type="entry name" value="zf-MYND"/>
    <property type="match status" value="1"/>
</dbReference>
<reference evidence="7" key="1">
    <citation type="submission" date="2014-04" db="EMBL/GenBank/DDBJ databases">
        <title>Evolutionary Origins and Diversification of the Mycorrhizal Mutualists.</title>
        <authorList>
            <consortium name="DOE Joint Genome Institute"/>
            <consortium name="Mycorrhizal Genomics Consortium"/>
            <person name="Kohler A."/>
            <person name="Kuo A."/>
            <person name="Nagy L.G."/>
            <person name="Floudas D."/>
            <person name="Copeland A."/>
            <person name="Barry K.W."/>
            <person name="Cichocki N."/>
            <person name="Veneault-Fourrey C."/>
            <person name="LaButti K."/>
            <person name="Lindquist E.A."/>
            <person name="Lipzen A."/>
            <person name="Lundell T."/>
            <person name="Morin E."/>
            <person name="Murat C."/>
            <person name="Riley R."/>
            <person name="Ohm R."/>
            <person name="Sun H."/>
            <person name="Tunlid A."/>
            <person name="Henrissat B."/>
            <person name="Grigoriev I.V."/>
            <person name="Hibbett D.S."/>
            <person name="Martin F."/>
        </authorList>
    </citation>
    <scope>NUCLEOTIDE SEQUENCE [LARGE SCALE GENOMIC DNA]</scope>
    <source>
        <strain evidence="7">FD-334 SS-4</strain>
    </source>
</reference>
<dbReference type="GO" id="GO:0008270">
    <property type="term" value="F:zinc ion binding"/>
    <property type="evidence" value="ECO:0007669"/>
    <property type="project" value="UniProtKB-KW"/>
</dbReference>
<dbReference type="SUPFAM" id="SSF144232">
    <property type="entry name" value="HIT/MYND zinc finger-like"/>
    <property type="match status" value="1"/>
</dbReference>
<evidence type="ECO:0000256" key="3">
    <source>
        <dbReference type="ARBA" id="ARBA00022833"/>
    </source>
</evidence>
<dbReference type="Gene3D" id="6.10.140.2220">
    <property type="match status" value="1"/>
</dbReference>
<dbReference type="OrthoDB" id="5231159at2759"/>
<evidence type="ECO:0000256" key="1">
    <source>
        <dbReference type="ARBA" id="ARBA00022723"/>
    </source>
</evidence>
<keyword evidence="2 4" id="KW-0863">Zinc-finger</keyword>
<organism evidence="6 7">
    <name type="scientific">Hypholoma sublateritium (strain FD-334 SS-4)</name>
    <dbReference type="NCBI Taxonomy" id="945553"/>
    <lineage>
        <taxon>Eukaryota</taxon>
        <taxon>Fungi</taxon>
        <taxon>Dikarya</taxon>
        <taxon>Basidiomycota</taxon>
        <taxon>Agaricomycotina</taxon>
        <taxon>Agaricomycetes</taxon>
        <taxon>Agaricomycetidae</taxon>
        <taxon>Agaricales</taxon>
        <taxon>Agaricineae</taxon>
        <taxon>Strophariaceae</taxon>
        <taxon>Hypholoma</taxon>
    </lineage>
</organism>
<dbReference type="Proteomes" id="UP000054270">
    <property type="component" value="Unassembled WGS sequence"/>
</dbReference>
<dbReference type="STRING" id="945553.A0A0D2Q4U6"/>
<keyword evidence="3" id="KW-0862">Zinc</keyword>
<protein>
    <recommendedName>
        <fullName evidence="5">MYND-type domain-containing protein</fullName>
    </recommendedName>
</protein>
<evidence type="ECO:0000313" key="6">
    <source>
        <dbReference type="EMBL" id="KJA26600.1"/>
    </source>
</evidence>
<gene>
    <name evidence="6" type="ORF">HYPSUDRAFT_279992</name>
</gene>
<dbReference type="EMBL" id="KN817527">
    <property type="protein sequence ID" value="KJA26600.1"/>
    <property type="molecule type" value="Genomic_DNA"/>
</dbReference>
<evidence type="ECO:0000256" key="2">
    <source>
        <dbReference type="ARBA" id="ARBA00022771"/>
    </source>
</evidence>
<sequence>MQTAIIDPAKFDDITFVHSLKPKKKNIALFDKVVIPTKEMKACRETLEIACSSCHKTRKDLLICAKCKVAAYCSRECQKKNWPSHKLVCLDSKAAANLKLVNTFTANMFMESFLMATFALAFGLHKTMIVDRPLIARCDLAVDAADMSIIFNLISGKQTPDDYPDGVEGMVQIKSFIPLDSAVAIDARRRKIWEQARMKNHRLQSGPVGKNATALIDFHMEGTAQVVTTPLNIFDMLLEGTQCMANGVYIEHPGTGEEMHLPLLPTTSIGPINMHIRDDKKNQLKLRTHMPKEALYKYVGSNINRRHLQMLPTTKHAFRNGKETQMKMHW</sequence>
<proteinExistence type="predicted"/>
<feature type="domain" description="MYND-type" evidence="5">
    <location>
        <begin position="51"/>
        <end position="89"/>
    </location>
</feature>
<keyword evidence="7" id="KW-1185">Reference proteome</keyword>
<evidence type="ECO:0000256" key="4">
    <source>
        <dbReference type="PROSITE-ProRule" id="PRU00134"/>
    </source>
</evidence>
<dbReference type="PROSITE" id="PS01360">
    <property type="entry name" value="ZF_MYND_1"/>
    <property type="match status" value="1"/>
</dbReference>